<evidence type="ECO:0000313" key="2">
    <source>
        <dbReference type="Proteomes" id="UP001148838"/>
    </source>
</evidence>
<name>A0ABQ8S626_PERAM</name>
<reference evidence="1 2" key="1">
    <citation type="journal article" date="2022" name="Allergy">
        <title>Genome assembly and annotation of Periplaneta americana reveal a comprehensive cockroach allergen profile.</title>
        <authorList>
            <person name="Wang L."/>
            <person name="Xiong Q."/>
            <person name="Saelim N."/>
            <person name="Wang L."/>
            <person name="Nong W."/>
            <person name="Wan A.T."/>
            <person name="Shi M."/>
            <person name="Liu X."/>
            <person name="Cao Q."/>
            <person name="Hui J.H.L."/>
            <person name="Sookrung N."/>
            <person name="Leung T.F."/>
            <person name="Tungtrongchitr A."/>
            <person name="Tsui S.K.W."/>
        </authorList>
    </citation>
    <scope>NUCLEOTIDE SEQUENCE [LARGE SCALE GENOMIC DNA]</scope>
    <source>
        <strain evidence="1">PWHHKU_190912</strain>
    </source>
</reference>
<accession>A0ABQ8S626</accession>
<protein>
    <submittedName>
        <fullName evidence="1">Uncharacterized protein</fullName>
    </submittedName>
</protein>
<keyword evidence="2" id="KW-1185">Reference proteome</keyword>
<sequence length="109" mass="12385">MAGLCESGNEPAGSLKAIRKIKKVNVRILNQAVEQVDSFKYLGCTISSNMNCCQEVKRRIAMAKEAFNRKRSIFCGPVKKEVRKILVECFVWSVTLYEHYDEVKCGYGE</sequence>
<proteinExistence type="predicted"/>
<gene>
    <name evidence="1" type="ORF">ANN_21662</name>
</gene>
<evidence type="ECO:0000313" key="1">
    <source>
        <dbReference type="EMBL" id="KAJ4429493.1"/>
    </source>
</evidence>
<organism evidence="1 2">
    <name type="scientific">Periplaneta americana</name>
    <name type="common">American cockroach</name>
    <name type="synonym">Blatta americana</name>
    <dbReference type="NCBI Taxonomy" id="6978"/>
    <lineage>
        <taxon>Eukaryota</taxon>
        <taxon>Metazoa</taxon>
        <taxon>Ecdysozoa</taxon>
        <taxon>Arthropoda</taxon>
        <taxon>Hexapoda</taxon>
        <taxon>Insecta</taxon>
        <taxon>Pterygota</taxon>
        <taxon>Neoptera</taxon>
        <taxon>Polyneoptera</taxon>
        <taxon>Dictyoptera</taxon>
        <taxon>Blattodea</taxon>
        <taxon>Blattoidea</taxon>
        <taxon>Blattidae</taxon>
        <taxon>Blattinae</taxon>
        <taxon>Periplaneta</taxon>
    </lineage>
</organism>
<dbReference type="Proteomes" id="UP001148838">
    <property type="component" value="Unassembled WGS sequence"/>
</dbReference>
<dbReference type="EMBL" id="JAJSOF020000033">
    <property type="protein sequence ID" value="KAJ4429493.1"/>
    <property type="molecule type" value="Genomic_DNA"/>
</dbReference>
<comment type="caution">
    <text evidence="1">The sequence shown here is derived from an EMBL/GenBank/DDBJ whole genome shotgun (WGS) entry which is preliminary data.</text>
</comment>